<evidence type="ECO:0000313" key="2">
    <source>
        <dbReference type="Proteomes" id="UP000266861"/>
    </source>
</evidence>
<dbReference type="EMBL" id="PQFF01000091">
    <property type="protein sequence ID" value="RHZ83321.1"/>
    <property type="molecule type" value="Genomic_DNA"/>
</dbReference>
<keyword evidence="2" id="KW-1185">Reference proteome</keyword>
<sequence>MGCYIALVLDNETWLSVPHKGGIPRHRRFEESRDRPVTTTASFILVCKEEKRVWTRQQKKGKGEQIERYKILSNSTTIQKREISKNSDGTLRFIMQNRRRCGGTIVFSSFEATMSSDNKVTMFLKGAIPGGLILSNSTTIQKREISKNSDGTLRFIMQNRRRCGGTIVFSSFEATMSSDNKVTMFLKGAIPGGLSQPTAQASFFVGVMNSTKVVCHYSPYTITNIYEDSCIIDSGSAITFYFGYGISIGFAGGLRAGWEDHPRGYDGLEMSFSLWSPDSVIQGCVIGSVNGTSTEPIPGGSGFQITYNTLFLSGVIIGLISSFTSYALITGTGSNIPPISKNLTVGNPDVESSAVEKLAVGRFQPPSVYDIFRASQFFVTTSLLSLTHLPDNYRDLVSKFSWTIGLPSFNVESLSNDADNLRQKAICHMSNPPSSGFITSGRIMNIPDYNLFFLRDY</sequence>
<gene>
    <name evidence="1" type="ORF">Glove_97g16</name>
</gene>
<dbReference type="OrthoDB" id="2405958at2759"/>
<reference evidence="1 2" key="1">
    <citation type="submission" date="2018-08" db="EMBL/GenBank/DDBJ databases">
        <title>Genome and evolution of the arbuscular mycorrhizal fungus Diversispora epigaea (formerly Glomus versiforme) and its bacterial endosymbionts.</title>
        <authorList>
            <person name="Sun X."/>
            <person name="Fei Z."/>
            <person name="Harrison M."/>
        </authorList>
    </citation>
    <scope>NUCLEOTIDE SEQUENCE [LARGE SCALE GENOMIC DNA]</scope>
    <source>
        <strain evidence="1 2">IT104</strain>
    </source>
</reference>
<organism evidence="1 2">
    <name type="scientific">Diversispora epigaea</name>
    <dbReference type="NCBI Taxonomy" id="1348612"/>
    <lineage>
        <taxon>Eukaryota</taxon>
        <taxon>Fungi</taxon>
        <taxon>Fungi incertae sedis</taxon>
        <taxon>Mucoromycota</taxon>
        <taxon>Glomeromycotina</taxon>
        <taxon>Glomeromycetes</taxon>
        <taxon>Diversisporales</taxon>
        <taxon>Diversisporaceae</taxon>
        <taxon>Diversispora</taxon>
    </lineage>
</organism>
<comment type="caution">
    <text evidence="1">The sequence shown here is derived from an EMBL/GenBank/DDBJ whole genome shotgun (WGS) entry which is preliminary data.</text>
</comment>
<evidence type="ECO:0000313" key="1">
    <source>
        <dbReference type="EMBL" id="RHZ83321.1"/>
    </source>
</evidence>
<dbReference type="Proteomes" id="UP000266861">
    <property type="component" value="Unassembled WGS sequence"/>
</dbReference>
<accession>A0A397J5G2</accession>
<dbReference type="STRING" id="1348612.A0A397J5G2"/>
<dbReference type="AlphaFoldDB" id="A0A397J5G2"/>
<protein>
    <submittedName>
        <fullName evidence="1">Uncharacterized protein</fullName>
    </submittedName>
</protein>
<name>A0A397J5G2_9GLOM</name>
<proteinExistence type="predicted"/>